<dbReference type="EMBL" id="LNQE01001559">
    <property type="protein sequence ID" value="KUG15385.1"/>
    <property type="molecule type" value="Genomic_DNA"/>
</dbReference>
<evidence type="ECO:0000313" key="12">
    <source>
        <dbReference type="EMBL" id="KUG15385.1"/>
    </source>
</evidence>
<reference evidence="12" key="1">
    <citation type="journal article" date="2015" name="Proc. Natl. Acad. Sci. U.S.A.">
        <title>Networks of energetic and metabolic interactions define dynamics in microbial communities.</title>
        <authorList>
            <person name="Embree M."/>
            <person name="Liu J.K."/>
            <person name="Al-Bassam M.M."/>
            <person name="Zengler K."/>
        </authorList>
    </citation>
    <scope>NUCLEOTIDE SEQUENCE</scope>
</reference>
<dbReference type="InterPro" id="IPR029056">
    <property type="entry name" value="Ribokinase-like"/>
</dbReference>
<keyword evidence="11" id="KW-0784">Thiamine biosynthesis</keyword>
<dbReference type="GO" id="GO:0000287">
    <property type="term" value="F:magnesium ion binding"/>
    <property type="evidence" value="ECO:0007669"/>
    <property type="project" value="InterPro"/>
</dbReference>
<keyword evidence="6" id="KW-0479">Metal-binding</keyword>
<dbReference type="SUPFAM" id="SSF53613">
    <property type="entry name" value="Ribokinase-like"/>
    <property type="match status" value="1"/>
</dbReference>
<organism evidence="12">
    <name type="scientific">hydrocarbon metagenome</name>
    <dbReference type="NCBI Taxonomy" id="938273"/>
    <lineage>
        <taxon>unclassified sequences</taxon>
        <taxon>metagenomes</taxon>
        <taxon>ecological metagenomes</taxon>
    </lineage>
</organism>
<comment type="caution">
    <text evidence="12">The sequence shown here is derived from an EMBL/GenBank/DDBJ whole genome shotgun (WGS) entry which is preliminary data.</text>
</comment>
<sequence length="271" mass="28093">MTMNNWACAEIFARVRERRPLVHHITNSVTINDCANITLCIGASPVMAAALEEVEEMVGIASVLVLNIGTLSATQVSSMLLAGKRANELGIPIVLDPVGAGATKMRTATVFRLLDELDIAILKGNPGEIGVISGLGGTVRGVDSGGVSADPVRIVRECAEKTGVVVAMTGETDIISDGRGVILVENGVPMMGRLSGTGCMASSITGACAAVSRDRMIASSAALAAFGRAGERAMAAARGPYSFRTALFDELYLLTPEDLAAHARVRVPDGV</sequence>
<dbReference type="Pfam" id="PF02110">
    <property type="entry name" value="HK"/>
    <property type="match status" value="1"/>
</dbReference>
<gene>
    <name evidence="12" type="ORF">ASZ90_014965</name>
</gene>
<keyword evidence="10" id="KW-0460">Magnesium</keyword>
<keyword evidence="8 12" id="KW-0418">Kinase</keyword>
<evidence type="ECO:0000256" key="7">
    <source>
        <dbReference type="ARBA" id="ARBA00022741"/>
    </source>
</evidence>
<comment type="cofactor">
    <cofactor evidence="2">
        <name>Mg(2+)</name>
        <dbReference type="ChEBI" id="CHEBI:18420"/>
    </cofactor>
</comment>
<dbReference type="GO" id="GO:0009229">
    <property type="term" value="P:thiamine diphosphate biosynthetic process"/>
    <property type="evidence" value="ECO:0007669"/>
    <property type="project" value="UniProtKB-UniPathway"/>
</dbReference>
<evidence type="ECO:0000256" key="10">
    <source>
        <dbReference type="ARBA" id="ARBA00022842"/>
    </source>
</evidence>
<dbReference type="CDD" id="cd01170">
    <property type="entry name" value="THZ_kinase"/>
    <property type="match status" value="1"/>
</dbReference>
<keyword evidence="7" id="KW-0547">Nucleotide-binding</keyword>
<evidence type="ECO:0000256" key="6">
    <source>
        <dbReference type="ARBA" id="ARBA00022723"/>
    </source>
</evidence>
<protein>
    <recommendedName>
        <fullName evidence="4">hydroxyethylthiazole kinase</fullName>
        <ecNumber evidence="4">2.7.1.50</ecNumber>
    </recommendedName>
</protein>
<dbReference type="NCBIfam" id="TIGR00694">
    <property type="entry name" value="thiM"/>
    <property type="match status" value="1"/>
</dbReference>
<evidence type="ECO:0000256" key="2">
    <source>
        <dbReference type="ARBA" id="ARBA00001946"/>
    </source>
</evidence>
<dbReference type="NCBIfam" id="NF006830">
    <property type="entry name" value="PRK09355.1"/>
    <property type="match status" value="1"/>
</dbReference>
<evidence type="ECO:0000256" key="9">
    <source>
        <dbReference type="ARBA" id="ARBA00022840"/>
    </source>
</evidence>
<dbReference type="Gene3D" id="3.40.1190.20">
    <property type="match status" value="1"/>
</dbReference>
<proteinExistence type="inferred from homology"/>
<accession>A0A0W8F3E6</accession>
<dbReference type="GO" id="GO:0005524">
    <property type="term" value="F:ATP binding"/>
    <property type="evidence" value="ECO:0007669"/>
    <property type="project" value="UniProtKB-KW"/>
</dbReference>
<comment type="catalytic activity">
    <reaction evidence="1">
        <text>5-(2-hydroxyethyl)-4-methylthiazole + ATP = 4-methyl-5-(2-phosphooxyethyl)-thiazole + ADP + H(+)</text>
        <dbReference type="Rhea" id="RHEA:24212"/>
        <dbReference type="ChEBI" id="CHEBI:15378"/>
        <dbReference type="ChEBI" id="CHEBI:17957"/>
        <dbReference type="ChEBI" id="CHEBI:30616"/>
        <dbReference type="ChEBI" id="CHEBI:58296"/>
        <dbReference type="ChEBI" id="CHEBI:456216"/>
        <dbReference type="EC" id="2.7.1.50"/>
    </reaction>
</comment>
<dbReference type="HAMAP" id="MF_00228">
    <property type="entry name" value="Thz_kinase"/>
    <property type="match status" value="1"/>
</dbReference>
<dbReference type="PIRSF" id="PIRSF000513">
    <property type="entry name" value="Thz_kinase"/>
    <property type="match status" value="1"/>
</dbReference>
<dbReference type="GO" id="GO:0009228">
    <property type="term" value="P:thiamine biosynthetic process"/>
    <property type="evidence" value="ECO:0007669"/>
    <property type="project" value="UniProtKB-KW"/>
</dbReference>
<evidence type="ECO:0000256" key="1">
    <source>
        <dbReference type="ARBA" id="ARBA00001771"/>
    </source>
</evidence>
<dbReference type="PRINTS" id="PR01099">
    <property type="entry name" value="HYETHTZKNASE"/>
</dbReference>
<comment type="pathway">
    <text evidence="3">Cofactor biosynthesis; thiamine diphosphate biosynthesis; 4-methyl-5-(2-phosphoethyl)-thiazole from 5-(2-hydroxyethyl)-4-methylthiazole: step 1/1.</text>
</comment>
<evidence type="ECO:0000256" key="5">
    <source>
        <dbReference type="ARBA" id="ARBA00022679"/>
    </source>
</evidence>
<dbReference type="AlphaFoldDB" id="A0A0W8F3E6"/>
<evidence type="ECO:0000256" key="3">
    <source>
        <dbReference type="ARBA" id="ARBA00004868"/>
    </source>
</evidence>
<evidence type="ECO:0000256" key="8">
    <source>
        <dbReference type="ARBA" id="ARBA00022777"/>
    </source>
</evidence>
<evidence type="ECO:0000256" key="4">
    <source>
        <dbReference type="ARBA" id="ARBA00012129"/>
    </source>
</evidence>
<dbReference type="UniPathway" id="UPA00060">
    <property type="reaction ID" value="UER00139"/>
</dbReference>
<evidence type="ECO:0000256" key="11">
    <source>
        <dbReference type="ARBA" id="ARBA00022977"/>
    </source>
</evidence>
<dbReference type="EC" id="2.7.1.50" evidence="4"/>
<keyword evidence="9" id="KW-0067">ATP-binding</keyword>
<dbReference type="GO" id="GO:0004417">
    <property type="term" value="F:hydroxyethylthiazole kinase activity"/>
    <property type="evidence" value="ECO:0007669"/>
    <property type="project" value="UniProtKB-EC"/>
</dbReference>
<keyword evidence="5 12" id="KW-0808">Transferase</keyword>
<dbReference type="InterPro" id="IPR000417">
    <property type="entry name" value="Hyethyz_kinase"/>
</dbReference>
<name>A0A0W8F3E6_9ZZZZ</name>